<dbReference type="GeneID" id="62206332"/>
<proteinExistence type="predicted"/>
<comment type="caution">
    <text evidence="1">The sequence shown here is derived from an EMBL/GenBank/DDBJ whole genome shotgun (WGS) entry which is preliminary data.</text>
</comment>
<keyword evidence="2" id="KW-1185">Reference proteome</keyword>
<evidence type="ECO:0000313" key="2">
    <source>
        <dbReference type="Proteomes" id="UP000596902"/>
    </source>
</evidence>
<accession>A0A8H7B2X4</accession>
<protein>
    <submittedName>
        <fullName evidence="1">Uncharacterized protein</fullName>
    </submittedName>
</protein>
<name>A0A8H7B2X4_9PLEO</name>
<organism evidence="1 2">
    <name type="scientific">Alternaria burnsii</name>
    <dbReference type="NCBI Taxonomy" id="1187904"/>
    <lineage>
        <taxon>Eukaryota</taxon>
        <taxon>Fungi</taxon>
        <taxon>Dikarya</taxon>
        <taxon>Ascomycota</taxon>
        <taxon>Pezizomycotina</taxon>
        <taxon>Dothideomycetes</taxon>
        <taxon>Pleosporomycetidae</taxon>
        <taxon>Pleosporales</taxon>
        <taxon>Pleosporineae</taxon>
        <taxon>Pleosporaceae</taxon>
        <taxon>Alternaria</taxon>
        <taxon>Alternaria sect. Alternaria</taxon>
    </lineage>
</organism>
<reference evidence="1" key="1">
    <citation type="submission" date="2020-01" db="EMBL/GenBank/DDBJ databases">
        <authorList>
            <person name="Feng Z.H.Z."/>
        </authorList>
    </citation>
    <scope>NUCLEOTIDE SEQUENCE</scope>
    <source>
        <strain evidence="1">CBS107.38</strain>
    </source>
</reference>
<feature type="non-terminal residue" evidence="1">
    <location>
        <position position="1"/>
    </location>
</feature>
<dbReference type="Proteomes" id="UP000596902">
    <property type="component" value="Unassembled WGS sequence"/>
</dbReference>
<dbReference type="RefSeq" id="XP_038784655.1">
    <property type="nucleotide sequence ID" value="XM_038933154.1"/>
</dbReference>
<reference evidence="1" key="2">
    <citation type="submission" date="2020-08" db="EMBL/GenBank/DDBJ databases">
        <title>Draft Genome Sequence of Cumin Blight Pathogen Alternaria burnsii.</title>
        <authorList>
            <person name="Feng Z."/>
        </authorList>
    </citation>
    <scope>NUCLEOTIDE SEQUENCE</scope>
    <source>
        <strain evidence="1">CBS107.38</strain>
    </source>
</reference>
<evidence type="ECO:0000313" key="1">
    <source>
        <dbReference type="EMBL" id="KAF7674341.1"/>
    </source>
</evidence>
<dbReference type="EMBL" id="JAAABM010000011">
    <property type="protein sequence ID" value="KAF7674341.1"/>
    <property type="molecule type" value="Genomic_DNA"/>
</dbReference>
<dbReference type="AlphaFoldDB" id="A0A8H7B2X4"/>
<sequence length="102" mass="11159">YMAESLHTVVEGDGILPNVVYTISIPMTDANWAKYKQLLAVFGFASGMDAKLEHVEGWKALASASKRDLDMAILSPELIQIWKGMWVEGGAGYPGTLQNSEQ</sequence>
<gene>
    <name evidence="1" type="ORF">GT037_008107</name>
</gene>